<dbReference type="InterPro" id="IPR029055">
    <property type="entry name" value="Ntn_hydrolases_N"/>
</dbReference>
<keyword evidence="8" id="KW-1185">Reference proteome</keyword>
<protein>
    <recommendedName>
        <fullName evidence="6">Proteasome subunit alpha type</fullName>
    </recommendedName>
</protein>
<evidence type="ECO:0000313" key="8">
    <source>
        <dbReference type="Proteomes" id="UP000887572"/>
    </source>
</evidence>
<dbReference type="WBParaSite" id="Gr19_v10_g4029.t1">
    <property type="protein sequence ID" value="Gr19_v10_g4029.t1"/>
    <property type="gene ID" value="Gr19_v10_g4029"/>
</dbReference>
<dbReference type="PROSITE" id="PS00388">
    <property type="entry name" value="PROTEASOME_ALPHA_1"/>
    <property type="match status" value="1"/>
</dbReference>
<dbReference type="GO" id="GO:0019773">
    <property type="term" value="C:proteasome core complex, alpha-subunit complex"/>
    <property type="evidence" value="ECO:0007669"/>
    <property type="project" value="UniProtKB-UniRule"/>
</dbReference>
<organism evidence="8 9">
    <name type="scientific">Globodera rostochiensis</name>
    <name type="common">Golden nematode worm</name>
    <name type="synonym">Heterodera rostochiensis</name>
    <dbReference type="NCBI Taxonomy" id="31243"/>
    <lineage>
        <taxon>Eukaryota</taxon>
        <taxon>Metazoa</taxon>
        <taxon>Ecdysozoa</taxon>
        <taxon>Nematoda</taxon>
        <taxon>Chromadorea</taxon>
        <taxon>Rhabditida</taxon>
        <taxon>Tylenchina</taxon>
        <taxon>Tylenchomorpha</taxon>
        <taxon>Tylenchoidea</taxon>
        <taxon>Heteroderidae</taxon>
        <taxon>Heteroderinae</taxon>
        <taxon>Globodera</taxon>
    </lineage>
</organism>
<dbReference type="InterPro" id="IPR001353">
    <property type="entry name" value="Proteasome_sua/b"/>
</dbReference>
<keyword evidence="2 6" id="KW-0963">Cytoplasm</keyword>
<dbReference type="InterPro" id="IPR000426">
    <property type="entry name" value="Proteasome_asu_N"/>
</dbReference>
<evidence type="ECO:0000256" key="6">
    <source>
        <dbReference type="RuleBase" id="RU000551"/>
    </source>
</evidence>
<dbReference type="PROSITE" id="PS51475">
    <property type="entry name" value="PROTEASOME_ALPHA_2"/>
    <property type="match status" value="1"/>
</dbReference>
<feature type="domain" description="Proteasome alpha-type subunits" evidence="7">
    <location>
        <begin position="6"/>
        <end position="28"/>
    </location>
</feature>
<reference evidence="9" key="1">
    <citation type="submission" date="2022-11" db="UniProtKB">
        <authorList>
            <consortium name="WormBaseParasite"/>
        </authorList>
    </citation>
    <scope>IDENTIFICATION</scope>
</reference>
<proteinExistence type="inferred from homology"/>
<evidence type="ECO:0000256" key="4">
    <source>
        <dbReference type="ARBA" id="ARBA00023242"/>
    </source>
</evidence>
<sequence length="248" mass="27662">MFRNQYDSDVTVFSPQGRLHQIDYAIEAMRQGSAAVAIRSKDCAVVVALMRAQNELSSYQQKVFKLDDHLGLSMSGLISDGRILARFMQGECAEFRWNYHSPISIELLNRKLGLKLQSNTQYYGRRPFGVGLLIVGYDDKGPHVVKAEPSGDVAEMYAAAIGARSQSARTYLEKKLQEFDGADKDALIRHAIRSLKETLQADAGSLDENNTSIAIIGLEQPFTFLGKDATRMHIRFVEEQAQEDIAAE</sequence>
<keyword evidence="3 5" id="KW-0647">Proteasome</keyword>
<name>A0A914HU74_GLORO</name>
<dbReference type="Gene3D" id="3.60.20.10">
    <property type="entry name" value="Glutamine Phosphoribosylpyrophosphate, subunit 1, domain 1"/>
    <property type="match status" value="1"/>
</dbReference>
<evidence type="ECO:0000256" key="3">
    <source>
        <dbReference type="ARBA" id="ARBA00022942"/>
    </source>
</evidence>
<evidence type="ECO:0000256" key="2">
    <source>
        <dbReference type="ARBA" id="ARBA00022490"/>
    </source>
</evidence>
<dbReference type="Proteomes" id="UP000887572">
    <property type="component" value="Unplaced"/>
</dbReference>
<dbReference type="Pfam" id="PF10584">
    <property type="entry name" value="Proteasome_A_N"/>
    <property type="match status" value="1"/>
</dbReference>
<evidence type="ECO:0000256" key="5">
    <source>
        <dbReference type="PROSITE-ProRule" id="PRU00808"/>
    </source>
</evidence>
<evidence type="ECO:0000313" key="9">
    <source>
        <dbReference type="WBParaSite" id="Gr19_v10_g4029.t1"/>
    </source>
</evidence>
<dbReference type="FunFam" id="3.60.20.10:FF:000016">
    <property type="entry name" value="Proteasome subunit alpha type-6"/>
    <property type="match status" value="1"/>
</dbReference>
<evidence type="ECO:0000256" key="1">
    <source>
        <dbReference type="ARBA" id="ARBA00002000"/>
    </source>
</evidence>
<comment type="function">
    <text evidence="1">The proteasome is a multicatalytic proteinase complex which is characterized by its ability to cleave peptides with Arg, Phe, Tyr, Leu, and Glu adjacent to the leaving group at neutral or slightly basic pH. The proteasome has an ATP-dependent proteolytic activity.</text>
</comment>
<dbReference type="GO" id="GO:0006511">
    <property type="term" value="P:ubiquitin-dependent protein catabolic process"/>
    <property type="evidence" value="ECO:0007669"/>
    <property type="project" value="InterPro"/>
</dbReference>
<dbReference type="PANTHER" id="PTHR11599">
    <property type="entry name" value="PROTEASOME SUBUNIT ALPHA/BETA"/>
    <property type="match status" value="1"/>
</dbReference>
<comment type="subunit">
    <text evidence="6">The 20S proteasome core is composed of 28 subunits that are arranged in four stacked rings, resulting in a barrel-shaped structure. The two end rings are each formed by seven alpha subunits, and the two central rings are each formed by seven beta subunits.</text>
</comment>
<dbReference type="AlphaFoldDB" id="A0A914HU74"/>
<comment type="similarity">
    <text evidence="5 6">Belongs to the peptidase T1A family.</text>
</comment>
<dbReference type="InterPro" id="IPR023332">
    <property type="entry name" value="Proteasome_alpha-type"/>
</dbReference>
<dbReference type="GO" id="GO:0005737">
    <property type="term" value="C:cytoplasm"/>
    <property type="evidence" value="ECO:0007669"/>
    <property type="project" value="UniProtKB-SubCell"/>
</dbReference>
<comment type="subcellular location">
    <subcellularLocation>
        <location evidence="6">Cytoplasm</location>
    </subcellularLocation>
    <subcellularLocation>
        <location evidence="6">Nucleus</location>
    </subcellularLocation>
</comment>
<dbReference type="InterPro" id="IPR050115">
    <property type="entry name" value="Proteasome_alpha"/>
</dbReference>
<evidence type="ECO:0000259" key="7">
    <source>
        <dbReference type="PROSITE" id="PS00388"/>
    </source>
</evidence>
<keyword evidence="4 6" id="KW-0539">Nucleus</keyword>
<dbReference type="Pfam" id="PF00227">
    <property type="entry name" value="Proteasome"/>
    <property type="match status" value="1"/>
</dbReference>
<dbReference type="SMART" id="SM00948">
    <property type="entry name" value="Proteasome_A_N"/>
    <property type="match status" value="1"/>
</dbReference>
<accession>A0A914HU74</accession>
<dbReference type="GO" id="GO:0005634">
    <property type="term" value="C:nucleus"/>
    <property type="evidence" value="ECO:0007669"/>
    <property type="project" value="UniProtKB-SubCell"/>
</dbReference>
<dbReference type="SUPFAM" id="SSF56235">
    <property type="entry name" value="N-terminal nucleophile aminohydrolases (Ntn hydrolases)"/>
    <property type="match status" value="1"/>
</dbReference>